<evidence type="ECO:0000313" key="10">
    <source>
        <dbReference type="Proteomes" id="UP001596189"/>
    </source>
</evidence>
<dbReference type="SUPFAM" id="SSF161098">
    <property type="entry name" value="MetI-like"/>
    <property type="match status" value="1"/>
</dbReference>
<keyword evidence="4 7" id="KW-0812">Transmembrane</keyword>
<feature type="transmembrane region" description="Helical" evidence="7">
    <location>
        <begin position="55"/>
        <end position="74"/>
    </location>
</feature>
<evidence type="ECO:0000256" key="7">
    <source>
        <dbReference type="RuleBase" id="RU363032"/>
    </source>
</evidence>
<comment type="similarity">
    <text evidence="7">Belongs to the binding-protein-dependent transport system permease family.</text>
</comment>
<dbReference type="PROSITE" id="PS50928">
    <property type="entry name" value="ABC_TM1"/>
    <property type="match status" value="1"/>
</dbReference>
<evidence type="ECO:0000256" key="5">
    <source>
        <dbReference type="ARBA" id="ARBA00022989"/>
    </source>
</evidence>
<dbReference type="Pfam" id="PF12911">
    <property type="entry name" value="OppC_N"/>
    <property type="match status" value="1"/>
</dbReference>
<dbReference type="EMBL" id="JBHSRD010000003">
    <property type="protein sequence ID" value="MFC6007423.1"/>
    <property type="molecule type" value="Genomic_DNA"/>
</dbReference>
<keyword evidence="2 7" id="KW-0813">Transport</keyword>
<organism evidence="9 10">
    <name type="scientific">Angustibacter luteus</name>
    <dbReference type="NCBI Taxonomy" id="658456"/>
    <lineage>
        <taxon>Bacteria</taxon>
        <taxon>Bacillati</taxon>
        <taxon>Actinomycetota</taxon>
        <taxon>Actinomycetes</taxon>
        <taxon>Kineosporiales</taxon>
        <taxon>Kineosporiaceae</taxon>
    </lineage>
</organism>
<dbReference type="Pfam" id="PF00528">
    <property type="entry name" value="BPD_transp_1"/>
    <property type="match status" value="1"/>
</dbReference>
<evidence type="ECO:0000256" key="6">
    <source>
        <dbReference type="ARBA" id="ARBA00023136"/>
    </source>
</evidence>
<comment type="subcellular location">
    <subcellularLocation>
        <location evidence="1 7">Cell membrane</location>
        <topology evidence="1 7">Multi-pass membrane protein</topology>
    </subcellularLocation>
</comment>
<proteinExistence type="inferred from homology"/>
<feature type="transmembrane region" description="Helical" evidence="7">
    <location>
        <begin position="176"/>
        <end position="194"/>
    </location>
</feature>
<dbReference type="PANTHER" id="PTHR43386:SF1">
    <property type="entry name" value="D,D-DIPEPTIDE TRANSPORT SYSTEM PERMEASE PROTEIN DDPC-RELATED"/>
    <property type="match status" value="1"/>
</dbReference>
<keyword evidence="10" id="KW-1185">Reference proteome</keyword>
<evidence type="ECO:0000256" key="1">
    <source>
        <dbReference type="ARBA" id="ARBA00004651"/>
    </source>
</evidence>
<feature type="transmembrane region" description="Helical" evidence="7">
    <location>
        <begin position="147"/>
        <end position="170"/>
    </location>
</feature>
<feature type="transmembrane region" description="Helical" evidence="7">
    <location>
        <begin position="233"/>
        <end position="257"/>
    </location>
</feature>
<protein>
    <submittedName>
        <fullName evidence="9">ABC transporter permease</fullName>
    </submittedName>
</protein>
<dbReference type="InterPro" id="IPR035906">
    <property type="entry name" value="MetI-like_sf"/>
</dbReference>
<dbReference type="Proteomes" id="UP001596189">
    <property type="component" value="Unassembled WGS sequence"/>
</dbReference>
<dbReference type="RefSeq" id="WP_345716223.1">
    <property type="nucleotide sequence ID" value="NZ_BAABFP010000004.1"/>
</dbReference>
<evidence type="ECO:0000259" key="8">
    <source>
        <dbReference type="PROSITE" id="PS50928"/>
    </source>
</evidence>
<gene>
    <name evidence="9" type="ORF">ACFQDO_09810</name>
</gene>
<feature type="transmembrane region" description="Helical" evidence="7">
    <location>
        <begin position="116"/>
        <end position="140"/>
    </location>
</feature>
<keyword evidence="6 7" id="KW-0472">Membrane</keyword>
<sequence length="318" mass="33759">MATQQPAAASAAAQPGAVAGAVRPVSGDDEATPRLKKRRGPLWFQILWVNGKTRAGIIMLGVFTFVAVFAPWIAPYDPKSQEFDPSLPVSAAHWLGTTSQGQDIFSQLVYGARTSMIVGLLGGLLATLIALIVGMTAGYLQGWVDEGLSFFINLALVIPVLPLMIVLAAYSPVRGIGLIVFIIAITGWAWGARVKRSQIITLRTRDYVTAAKFAGDGTMRIIFREIMPNMTSLVVAGFMGAATAAVGAEAGLAFLGLGDPSTVSWGTMLYFAENGSAMLTGQWIWLFTPGICLALLITSLTLINFGVDALSNPHLREG</sequence>
<reference evidence="10" key="1">
    <citation type="journal article" date="2019" name="Int. J. Syst. Evol. Microbiol.">
        <title>The Global Catalogue of Microorganisms (GCM) 10K type strain sequencing project: providing services to taxonomists for standard genome sequencing and annotation.</title>
        <authorList>
            <consortium name="The Broad Institute Genomics Platform"/>
            <consortium name="The Broad Institute Genome Sequencing Center for Infectious Disease"/>
            <person name="Wu L."/>
            <person name="Ma J."/>
        </authorList>
    </citation>
    <scope>NUCLEOTIDE SEQUENCE [LARGE SCALE GENOMIC DNA]</scope>
    <source>
        <strain evidence="10">KACC 14249</strain>
    </source>
</reference>
<dbReference type="InterPro" id="IPR050366">
    <property type="entry name" value="BP-dependent_transpt_permease"/>
</dbReference>
<feature type="domain" description="ABC transmembrane type-1" evidence="8">
    <location>
        <begin position="112"/>
        <end position="304"/>
    </location>
</feature>
<evidence type="ECO:0000313" key="9">
    <source>
        <dbReference type="EMBL" id="MFC6007423.1"/>
    </source>
</evidence>
<evidence type="ECO:0000256" key="3">
    <source>
        <dbReference type="ARBA" id="ARBA00022475"/>
    </source>
</evidence>
<evidence type="ECO:0000256" key="4">
    <source>
        <dbReference type="ARBA" id="ARBA00022692"/>
    </source>
</evidence>
<dbReference type="CDD" id="cd06261">
    <property type="entry name" value="TM_PBP2"/>
    <property type="match status" value="1"/>
</dbReference>
<keyword evidence="5 7" id="KW-1133">Transmembrane helix</keyword>
<name>A0ABW1JFC7_9ACTN</name>
<dbReference type="Gene3D" id="1.10.3720.10">
    <property type="entry name" value="MetI-like"/>
    <property type="match status" value="1"/>
</dbReference>
<dbReference type="InterPro" id="IPR025966">
    <property type="entry name" value="OppC_N"/>
</dbReference>
<keyword evidence="3" id="KW-1003">Cell membrane</keyword>
<feature type="transmembrane region" description="Helical" evidence="7">
    <location>
        <begin position="283"/>
        <end position="307"/>
    </location>
</feature>
<evidence type="ECO:0000256" key="2">
    <source>
        <dbReference type="ARBA" id="ARBA00022448"/>
    </source>
</evidence>
<dbReference type="InterPro" id="IPR000515">
    <property type="entry name" value="MetI-like"/>
</dbReference>
<accession>A0ABW1JFC7</accession>
<comment type="caution">
    <text evidence="9">The sequence shown here is derived from an EMBL/GenBank/DDBJ whole genome shotgun (WGS) entry which is preliminary data.</text>
</comment>
<dbReference type="PANTHER" id="PTHR43386">
    <property type="entry name" value="OLIGOPEPTIDE TRANSPORT SYSTEM PERMEASE PROTEIN APPC"/>
    <property type="match status" value="1"/>
</dbReference>